<dbReference type="Proteomes" id="UP000824469">
    <property type="component" value="Unassembled WGS sequence"/>
</dbReference>
<evidence type="ECO:0000313" key="15">
    <source>
        <dbReference type="EMBL" id="KAH9296004.1"/>
    </source>
</evidence>
<evidence type="ECO:0000256" key="6">
    <source>
        <dbReference type="ARBA" id="ARBA00022679"/>
    </source>
</evidence>
<evidence type="ECO:0000256" key="7">
    <source>
        <dbReference type="ARBA" id="ARBA00022692"/>
    </source>
</evidence>
<dbReference type="CDD" id="cd00070">
    <property type="entry name" value="GLECT"/>
    <property type="match status" value="1"/>
</dbReference>
<dbReference type="GO" id="GO:0030246">
    <property type="term" value="F:carbohydrate binding"/>
    <property type="evidence" value="ECO:0007669"/>
    <property type="project" value="InterPro"/>
</dbReference>
<keyword evidence="13" id="KW-0464">Manganese</keyword>
<evidence type="ECO:0000256" key="1">
    <source>
        <dbReference type="ARBA" id="ARBA00001936"/>
    </source>
</evidence>
<dbReference type="GO" id="GO:1901137">
    <property type="term" value="P:carbohydrate derivative biosynthetic process"/>
    <property type="evidence" value="ECO:0007669"/>
    <property type="project" value="UniProtKB-ARBA"/>
</dbReference>
<sequence length="614" mass="70317">MLTMKKWSGGTLIVFLFVILVLRYTILDSSPQKQSPFSIFKNFIPDHLHVEHNEVIQPSEHSDNIDQVIKFPAIPGEDLQHFPSWNNLTGEELQILQTWNHFKHFIHRGELLPQTFDAVNEAVIAWKDLLDSIDQEKLYIAKDGSSLKNNTKDQCPYSLSVMNQTELQSNRFKIQIPCGLIQDSSVTVVGVPSGLLGNFHIELIGSQLPQEPNPPIVLHYNVRLQGDKVTENPVIVQNTWTIGHDWGDEERCPLPVPVERHTVDDLDKCNEQVGKPASKKIVNGNHSEIAKQPSITRMGAKQRIYFPFTEGYPFAATIWVGVDGFHMTVNGKHITSFAYRESLEPWLVSGVQFGGDLQLLSVLASGLPTSEDHDHVFDLESLKAIPLAPWKKLMLFIGVFSTGNNFNRRMAIRRSWMQYEVIRSGGVAVRFFVGMDKNKRVNEELWKEARTYGDIQLVPFVDYYNLITLKTIAICTYGTKVVSAQYIMKTDDDTFVRVDAVLSALNKTDTRKGLLYGLISFDSHPHRSQDSKWYISQEEWRQDSYPPWAHGPGYIISEDTARFVIRGHQEKRLKLFKLEDVAMGIWIEEYKKSGQKIHYINDDRFFNMGCERDY</sequence>
<feature type="non-terminal residue" evidence="15">
    <location>
        <position position="614"/>
    </location>
</feature>
<proteinExistence type="inferred from homology"/>
<comment type="pathway">
    <text evidence="3">Protein modification; protein glycosylation.</text>
</comment>
<dbReference type="GO" id="GO:0000139">
    <property type="term" value="C:Golgi membrane"/>
    <property type="evidence" value="ECO:0007669"/>
    <property type="project" value="UniProtKB-SubCell"/>
</dbReference>
<dbReference type="SUPFAM" id="SSF49899">
    <property type="entry name" value="Concanavalin A-like lectins/glucanases"/>
    <property type="match status" value="1"/>
</dbReference>
<gene>
    <name evidence="15" type="ORF">KI387_039592</name>
</gene>
<keyword evidence="9" id="KW-1133">Transmembrane helix</keyword>
<dbReference type="PANTHER" id="PTHR11214:SF3">
    <property type="entry name" value="BETA-1,3-GALACTOSYLTRANSFERASE 6"/>
    <property type="match status" value="1"/>
</dbReference>
<dbReference type="PROSITE" id="PS51304">
    <property type="entry name" value="GALECTIN"/>
    <property type="match status" value="1"/>
</dbReference>
<evidence type="ECO:0000256" key="4">
    <source>
        <dbReference type="ARBA" id="ARBA00008661"/>
    </source>
</evidence>
<comment type="caution">
    <text evidence="15">The sequence shown here is derived from an EMBL/GenBank/DDBJ whole genome shotgun (WGS) entry which is preliminary data.</text>
</comment>
<keyword evidence="10" id="KW-0333">Golgi apparatus</keyword>
<accession>A0AA38F7V3</accession>
<dbReference type="EMBL" id="JAHRHJ020000011">
    <property type="protein sequence ID" value="KAH9296004.1"/>
    <property type="molecule type" value="Genomic_DNA"/>
</dbReference>
<comment type="cofactor">
    <cofactor evidence="1">
        <name>Mn(2+)</name>
        <dbReference type="ChEBI" id="CHEBI:29035"/>
    </cofactor>
</comment>
<evidence type="ECO:0000256" key="12">
    <source>
        <dbReference type="ARBA" id="ARBA00023180"/>
    </source>
</evidence>
<evidence type="ECO:0000256" key="13">
    <source>
        <dbReference type="ARBA" id="ARBA00023211"/>
    </source>
</evidence>
<keyword evidence="16" id="KW-1185">Reference proteome</keyword>
<dbReference type="Gene3D" id="3.90.550.50">
    <property type="match status" value="1"/>
</dbReference>
<comment type="similarity">
    <text evidence="4">Belongs to the glycosyltransferase 31 family.</text>
</comment>
<dbReference type="GO" id="GO:0008378">
    <property type="term" value="F:galactosyltransferase activity"/>
    <property type="evidence" value="ECO:0007669"/>
    <property type="project" value="UniProtKB-ARBA"/>
</dbReference>
<keyword evidence="6" id="KW-0808">Transferase</keyword>
<evidence type="ECO:0000313" key="16">
    <source>
        <dbReference type="Proteomes" id="UP000824469"/>
    </source>
</evidence>
<dbReference type="PANTHER" id="PTHR11214">
    <property type="entry name" value="BETA-1,3-N-ACETYLGLUCOSAMINYLTRANSFERASE"/>
    <property type="match status" value="1"/>
</dbReference>
<evidence type="ECO:0000256" key="11">
    <source>
        <dbReference type="ARBA" id="ARBA00023136"/>
    </source>
</evidence>
<comment type="subcellular location">
    <subcellularLocation>
        <location evidence="2">Golgi apparatus membrane</location>
        <topology evidence="2">Single-pass type II membrane protein</topology>
    </subcellularLocation>
</comment>
<dbReference type="InterPro" id="IPR001079">
    <property type="entry name" value="Galectin_CRD"/>
</dbReference>
<evidence type="ECO:0000256" key="8">
    <source>
        <dbReference type="ARBA" id="ARBA00022968"/>
    </source>
</evidence>
<organism evidence="15 16">
    <name type="scientific">Taxus chinensis</name>
    <name type="common">Chinese yew</name>
    <name type="synonym">Taxus wallichiana var. chinensis</name>
    <dbReference type="NCBI Taxonomy" id="29808"/>
    <lineage>
        <taxon>Eukaryota</taxon>
        <taxon>Viridiplantae</taxon>
        <taxon>Streptophyta</taxon>
        <taxon>Embryophyta</taxon>
        <taxon>Tracheophyta</taxon>
        <taxon>Spermatophyta</taxon>
        <taxon>Pinopsida</taxon>
        <taxon>Pinidae</taxon>
        <taxon>Conifers II</taxon>
        <taxon>Cupressales</taxon>
        <taxon>Taxaceae</taxon>
        <taxon>Taxus</taxon>
    </lineage>
</organism>
<evidence type="ECO:0000256" key="3">
    <source>
        <dbReference type="ARBA" id="ARBA00004922"/>
    </source>
</evidence>
<keyword evidence="8" id="KW-0735">Signal-anchor</keyword>
<evidence type="ECO:0000259" key="14">
    <source>
        <dbReference type="PROSITE" id="PS51304"/>
    </source>
</evidence>
<keyword evidence="11" id="KW-0472">Membrane</keyword>
<protein>
    <recommendedName>
        <fullName evidence="14">Galectin domain-containing protein</fullName>
    </recommendedName>
</protein>
<dbReference type="Gene3D" id="2.60.120.200">
    <property type="match status" value="1"/>
</dbReference>
<name>A0AA38F7V3_TAXCH</name>
<dbReference type="SMART" id="SM00908">
    <property type="entry name" value="Gal-bind_lectin"/>
    <property type="match status" value="1"/>
</dbReference>
<keyword evidence="7" id="KW-0812">Transmembrane</keyword>
<evidence type="ECO:0000256" key="5">
    <source>
        <dbReference type="ARBA" id="ARBA00022676"/>
    </source>
</evidence>
<dbReference type="FunFam" id="3.90.550.50:FF:000015">
    <property type="entry name" value="Beta-1,3-galactosyltransferase GALT1"/>
    <property type="match status" value="1"/>
</dbReference>
<evidence type="ECO:0000256" key="10">
    <source>
        <dbReference type="ARBA" id="ARBA00023034"/>
    </source>
</evidence>
<reference evidence="15 16" key="1">
    <citation type="journal article" date="2021" name="Nat. Plants">
        <title>The Taxus genome provides insights into paclitaxel biosynthesis.</title>
        <authorList>
            <person name="Xiong X."/>
            <person name="Gou J."/>
            <person name="Liao Q."/>
            <person name="Li Y."/>
            <person name="Zhou Q."/>
            <person name="Bi G."/>
            <person name="Li C."/>
            <person name="Du R."/>
            <person name="Wang X."/>
            <person name="Sun T."/>
            <person name="Guo L."/>
            <person name="Liang H."/>
            <person name="Lu P."/>
            <person name="Wu Y."/>
            <person name="Zhang Z."/>
            <person name="Ro D.K."/>
            <person name="Shang Y."/>
            <person name="Huang S."/>
            <person name="Yan J."/>
        </authorList>
    </citation>
    <scope>NUCLEOTIDE SEQUENCE [LARGE SCALE GENOMIC DNA]</scope>
    <source>
        <strain evidence="15">Ta-2019</strain>
    </source>
</reference>
<dbReference type="InterPro" id="IPR002659">
    <property type="entry name" value="Glyco_trans_31"/>
</dbReference>
<evidence type="ECO:0000256" key="9">
    <source>
        <dbReference type="ARBA" id="ARBA00022989"/>
    </source>
</evidence>
<dbReference type="Pfam" id="PF01762">
    <property type="entry name" value="Galactosyl_T"/>
    <property type="match status" value="1"/>
</dbReference>
<dbReference type="Pfam" id="PF00337">
    <property type="entry name" value="Gal-bind_lectin"/>
    <property type="match status" value="1"/>
</dbReference>
<dbReference type="InterPro" id="IPR013320">
    <property type="entry name" value="ConA-like_dom_sf"/>
</dbReference>
<dbReference type="OMA" id="RQYFPFK"/>
<dbReference type="SMART" id="SM00276">
    <property type="entry name" value="GLECT"/>
    <property type="match status" value="1"/>
</dbReference>
<evidence type="ECO:0000256" key="2">
    <source>
        <dbReference type="ARBA" id="ARBA00004323"/>
    </source>
</evidence>
<dbReference type="AlphaFoldDB" id="A0AA38F7V3"/>
<keyword evidence="5" id="KW-0328">Glycosyltransferase</keyword>
<feature type="domain" description="Galectin" evidence="14">
    <location>
        <begin position="172"/>
        <end position="365"/>
    </location>
</feature>
<keyword evidence="12" id="KW-0325">Glycoprotein</keyword>